<dbReference type="Pfam" id="PF00226">
    <property type="entry name" value="DnaJ"/>
    <property type="match status" value="1"/>
</dbReference>
<dbReference type="HAMAP" id="MF_01152">
    <property type="entry name" value="DnaJ"/>
    <property type="match status" value="1"/>
</dbReference>
<feature type="region of interest" description="Disordered" evidence="6">
    <location>
        <begin position="385"/>
        <end position="422"/>
    </location>
</feature>
<accession>A0A0L0RVJ6</accession>
<gene>
    <name evidence="9" type="ORF">AMAG_00152</name>
</gene>
<evidence type="ECO:0000256" key="1">
    <source>
        <dbReference type="ARBA" id="ARBA00022723"/>
    </source>
</evidence>
<dbReference type="GO" id="GO:0008270">
    <property type="term" value="F:zinc ion binding"/>
    <property type="evidence" value="ECO:0007669"/>
    <property type="project" value="UniProtKB-KW"/>
</dbReference>
<dbReference type="InterPro" id="IPR012724">
    <property type="entry name" value="DnaJ"/>
</dbReference>
<dbReference type="Pfam" id="PF00684">
    <property type="entry name" value="DnaJ_CXXCXGXG"/>
    <property type="match status" value="1"/>
</dbReference>
<dbReference type="InterPro" id="IPR036410">
    <property type="entry name" value="HSP_DnaJ_Cys-rich_dom_sf"/>
</dbReference>
<dbReference type="PRINTS" id="PR00625">
    <property type="entry name" value="JDOMAIN"/>
</dbReference>
<dbReference type="OMA" id="FFMCMNI"/>
<dbReference type="Pfam" id="PF01556">
    <property type="entry name" value="DnaJ_C"/>
    <property type="match status" value="1"/>
</dbReference>
<keyword evidence="1 5" id="KW-0479">Metal-binding</keyword>
<dbReference type="Gene3D" id="2.60.260.20">
    <property type="entry name" value="Urease metallochaperone UreE, N-terminal domain"/>
    <property type="match status" value="2"/>
</dbReference>
<feature type="zinc finger region" description="CR-type" evidence="5">
    <location>
        <begin position="137"/>
        <end position="219"/>
    </location>
</feature>
<evidence type="ECO:0000259" key="8">
    <source>
        <dbReference type="PROSITE" id="PS51188"/>
    </source>
</evidence>
<organism evidence="9 10">
    <name type="scientific">Allomyces macrogynus (strain ATCC 38327)</name>
    <name type="common">Allomyces javanicus var. macrogynus</name>
    <dbReference type="NCBI Taxonomy" id="578462"/>
    <lineage>
        <taxon>Eukaryota</taxon>
        <taxon>Fungi</taxon>
        <taxon>Fungi incertae sedis</taxon>
        <taxon>Blastocladiomycota</taxon>
        <taxon>Blastocladiomycetes</taxon>
        <taxon>Blastocladiales</taxon>
        <taxon>Blastocladiaceae</taxon>
        <taxon>Allomyces</taxon>
    </lineage>
</organism>
<evidence type="ECO:0000313" key="9">
    <source>
        <dbReference type="EMBL" id="KNE54154.1"/>
    </source>
</evidence>
<dbReference type="InterPro" id="IPR001305">
    <property type="entry name" value="HSP_DnaJ_Cys-rich_dom"/>
</dbReference>
<feature type="compositionally biased region" description="Basic and acidic residues" evidence="6">
    <location>
        <begin position="385"/>
        <end position="397"/>
    </location>
</feature>
<keyword evidence="3 5" id="KW-0863">Zinc-finger</keyword>
<keyword evidence="10" id="KW-1185">Reference proteome</keyword>
<sequence length="422" mass="46289">MSNTRLYDILGVSPGASDDELRRAYRKLALKYHPDKNQGDVEMEEKFKEVSMAYEVLSDGDKRQIYDQYGEDGLNGGPGGPNPFGDAFDMDDILGHMFGFDFEGPRRGGPGGPPRKPRRGADEHIKLEVTLEDLYNGKTIKQTLEKQIVCTACKGKGGKNPKPCQACDATGFKNVVRQVGPGMYTQARAPCGACSGRGEFVAKKDKCKKCKGAQTISESKTIELVIERGMRDGTRMTLRGEADQQPGVPPGDVIVELDLVEHEEFTVVGDDLEMDMEITLVEALTGFTRYVKHLDGRYVEIVQPAGRVIKPRDVKCVHGEGMPRVKRPGEKGNLYIRFAVEFPRNQWADTDVLAALRAILPAPRVVDVPSADAIVDHAVLEEDTARRSGGHHDGAMHDDDEWEDDDGDEAGYAQAGPGCAPQ</sequence>
<dbReference type="PROSITE" id="PS51188">
    <property type="entry name" value="ZF_CR"/>
    <property type="match status" value="1"/>
</dbReference>
<dbReference type="EMBL" id="GG745328">
    <property type="protein sequence ID" value="KNE54154.1"/>
    <property type="molecule type" value="Genomic_DNA"/>
</dbReference>
<dbReference type="GO" id="GO:0030544">
    <property type="term" value="F:Hsp70 protein binding"/>
    <property type="evidence" value="ECO:0007669"/>
    <property type="project" value="InterPro"/>
</dbReference>
<dbReference type="GO" id="GO:0009408">
    <property type="term" value="P:response to heat"/>
    <property type="evidence" value="ECO:0007669"/>
    <property type="project" value="InterPro"/>
</dbReference>
<dbReference type="Gene3D" id="2.10.230.10">
    <property type="entry name" value="Heat shock protein DnaJ, cysteine-rich domain"/>
    <property type="match status" value="1"/>
</dbReference>
<dbReference type="Gene3D" id="1.10.287.110">
    <property type="entry name" value="DnaJ domain"/>
    <property type="match status" value="1"/>
</dbReference>
<name>A0A0L0RVJ6_ALLM3</name>
<feature type="domain" description="CR-type" evidence="8">
    <location>
        <begin position="137"/>
        <end position="219"/>
    </location>
</feature>
<dbReference type="InterPro" id="IPR036869">
    <property type="entry name" value="J_dom_sf"/>
</dbReference>
<proteinExistence type="inferred from homology"/>
<evidence type="ECO:0000256" key="5">
    <source>
        <dbReference type="PROSITE-ProRule" id="PRU00546"/>
    </source>
</evidence>
<dbReference type="GO" id="GO:0051082">
    <property type="term" value="F:unfolded protein binding"/>
    <property type="evidence" value="ECO:0007669"/>
    <property type="project" value="InterPro"/>
</dbReference>
<keyword evidence="2" id="KW-0677">Repeat</keyword>
<keyword evidence="4 5" id="KW-0862">Zinc</keyword>
<reference evidence="10" key="2">
    <citation type="submission" date="2009-11" db="EMBL/GenBank/DDBJ databases">
        <title>The Genome Sequence of Allomyces macrogynus strain ATCC 38327.</title>
        <authorList>
            <consortium name="The Broad Institute Genome Sequencing Platform"/>
            <person name="Russ C."/>
            <person name="Cuomo C."/>
            <person name="Shea T."/>
            <person name="Young S.K."/>
            <person name="Zeng Q."/>
            <person name="Koehrsen M."/>
            <person name="Haas B."/>
            <person name="Borodovsky M."/>
            <person name="Guigo R."/>
            <person name="Alvarado L."/>
            <person name="Berlin A."/>
            <person name="Borenstein D."/>
            <person name="Chen Z."/>
            <person name="Engels R."/>
            <person name="Freedman E."/>
            <person name="Gellesch M."/>
            <person name="Goldberg J."/>
            <person name="Griggs A."/>
            <person name="Gujja S."/>
            <person name="Heiman D."/>
            <person name="Hepburn T."/>
            <person name="Howarth C."/>
            <person name="Jen D."/>
            <person name="Larson L."/>
            <person name="Lewis B."/>
            <person name="Mehta T."/>
            <person name="Park D."/>
            <person name="Pearson M."/>
            <person name="Roberts A."/>
            <person name="Saif S."/>
            <person name="Shenoy N."/>
            <person name="Sisk P."/>
            <person name="Stolte C."/>
            <person name="Sykes S."/>
            <person name="Walk T."/>
            <person name="White J."/>
            <person name="Yandava C."/>
            <person name="Burger G."/>
            <person name="Gray M.W."/>
            <person name="Holland P.W.H."/>
            <person name="King N."/>
            <person name="Lang F.B.F."/>
            <person name="Roger A.J."/>
            <person name="Ruiz-Trillo I."/>
            <person name="Lander E."/>
            <person name="Nusbaum C."/>
        </authorList>
    </citation>
    <scope>NUCLEOTIDE SEQUENCE [LARGE SCALE GENOMIC DNA]</scope>
    <source>
        <strain evidence="10">ATCC 38327</strain>
    </source>
</reference>
<dbReference type="Proteomes" id="UP000054350">
    <property type="component" value="Unassembled WGS sequence"/>
</dbReference>
<evidence type="ECO:0000313" key="10">
    <source>
        <dbReference type="Proteomes" id="UP000054350"/>
    </source>
</evidence>
<evidence type="ECO:0000259" key="7">
    <source>
        <dbReference type="PROSITE" id="PS50076"/>
    </source>
</evidence>
<dbReference type="PROSITE" id="PS50076">
    <property type="entry name" value="DNAJ_2"/>
    <property type="match status" value="1"/>
</dbReference>
<dbReference type="InterPro" id="IPR018253">
    <property type="entry name" value="DnaJ_domain_CS"/>
</dbReference>
<dbReference type="eggNOG" id="KOG0712">
    <property type="taxonomic scope" value="Eukaryota"/>
</dbReference>
<dbReference type="SUPFAM" id="SSF49493">
    <property type="entry name" value="HSP40/DnaJ peptide-binding domain"/>
    <property type="match status" value="2"/>
</dbReference>
<evidence type="ECO:0000256" key="3">
    <source>
        <dbReference type="ARBA" id="ARBA00022771"/>
    </source>
</evidence>
<dbReference type="PROSITE" id="PS00636">
    <property type="entry name" value="DNAJ_1"/>
    <property type="match status" value="1"/>
</dbReference>
<feature type="region of interest" description="Disordered" evidence="6">
    <location>
        <begin position="102"/>
        <end position="121"/>
    </location>
</feature>
<evidence type="ECO:0000256" key="6">
    <source>
        <dbReference type="SAM" id="MobiDB-lite"/>
    </source>
</evidence>
<dbReference type="SMART" id="SM00271">
    <property type="entry name" value="DnaJ"/>
    <property type="match status" value="1"/>
</dbReference>
<evidence type="ECO:0008006" key="11">
    <source>
        <dbReference type="Google" id="ProtNLM"/>
    </source>
</evidence>
<dbReference type="FunFam" id="2.10.230.10:FF:000001">
    <property type="entry name" value="DnaJ subfamily A member 2"/>
    <property type="match status" value="1"/>
</dbReference>
<dbReference type="InterPro" id="IPR008971">
    <property type="entry name" value="HSP40/DnaJ_pept-bd"/>
</dbReference>
<dbReference type="InterPro" id="IPR044713">
    <property type="entry name" value="DNJA1/2-like"/>
</dbReference>
<dbReference type="AlphaFoldDB" id="A0A0L0RVJ6"/>
<dbReference type="GO" id="GO:0005524">
    <property type="term" value="F:ATP binding"/>
    <property type="evidence" value="ECO:0007669"/>
    <property type="project" value="InterPro"/>
</dbReference>
<dbReference type="STRING" id="578462.A0A0L0RVJ6"/>
<protein>
    <recommendedName>
        <fullName evidence="11">Chaperone DnaJ</fullName>
    </recommendedName>
</protein>
<dbReference type="FunFam" id="2.60.260.20:FF:000003">
    <property type="entry name" value="DnaJ subfamily A member 2"/>
    <property type="match status" value="1"/>
</dbReference>
<dbReference type="InterPro" id="IPR001623">
    <property type="entry name" value="DnaJ_domain"/>
</dbReference>
<dbReference type="GO" id="GO:0006457">
    <property type="term" value="P:protein folding"/>
    <property type="evidence" value="ECO:0007669"/>
    <property type="project" value="InterPro"/>
</dbReference>
<dbReference type="InterPro" id="IPR002939">
    <property type="entry name" value="DnaJ_C"/>
</dbReference>
<dbReference type="VEuPathDB" id="FungiDB:AMAG_00152"/>
<dbReference type="CDD" id="cd06257">
    <property type="entry name" value="DnaJ"/>
    <property type="match status" value="1"/>
</dbReference>
<dbReference type="SUPFAM" id="SSF57938">
    <property type="entry name" value="DnaJ/Hsp40 cysteine-rich domain"/>
    <property type="match status" value="1"/>
</dbReference>
<reference evidence="9 10" key="1">
    <citation type="submission" date="2009-11" db="EMBL/GenBank/DDBJ databases">
        <title>Annotation of Allomyces macrogynus ATCC 38327.</title>
        <authorList>
            <consortium name="The Broad Institute Genome Sequencing Platform"/>
            <person name="Russ C."/>
            <person name="Cuomo C."/>
            <person name="Burger G."/>
            <person name="Gray M.W."/>
            <person name="Holland P.W.H."/>
            <person name="King N."/>
            <person name="Lang F.B.F."/>
            <person name="Roger A.J."/>
            <person name="Ruiz-Trillo I."/>
            <person name="Young S.K."/>
            <person name="Zeng Q."/>
            <person name="Gargeya S."/>
            <person name="Fitzgerald M."/>
            <person name="Haas B."/>
            <person name="Abouelleil A."/>
            <person name="Alvarado L."/>
            <person name="Arachchi H.M."/>
            <person name="Berlin A."/>
            <person name="Chapman S.B."/>
            <person name="Gearin G."/>
            <person name="Goldberg J."/>
            <person name="Griggs A."/>
            <person name="Gujja S."/>
            <person name="Hansen M."/>
            <person name="Heiman D."/>
            <person name="Howarth C."/>
            <person name="Larimer J."/>
            <person name="Lui A."/>
            <person name="MacDonald P.J.P."/>
            <person name="McCowen C."/>
            <person name="Montmayeur A."/>
            <person name="Murphy C."/>
            <person name="Neiman D."/>
            <person name="Pearson M."/>
            <person name="Priest M."/>
            <person name="Roberts A."/>
            <person name="Saif S."/>
            <person name="Shea T."/>
            <person name="Sisk P."/>
            <person name="Stolte C."/>
            <person name="Sykes S."/>
            <person name="Wortman J."/>
            <person name="Nusbaum C."/>
            <person name="Birren B."/>
        </authorList>
    </citation>
    <scope>NUCLEOTIDE SEQUENCE [LARGE SCALE GENOMIC DNA]</scope>
    <source>
        <strain evidence="9 10">ATCC 38327</strain>
    </source>
</reference>
<dbReference type="PANTHER" id="PTHR43888">
    <property type="entry name" value="DNAJ-LIKE-2, ISOFORM A-RELATED"/>
    <property type="match status" value="1"/>
</dbReference>
<evidence type="ECO:0000256" key="4">
    <source>
        <dbReference type="ARBA" id="ARBA00022833"/>
    </source>
</evidence>
<dbReference type="SUPFAM" id="SSF46565">
    <property type="entry name" value="Chaperone J-domain"/>
    <property type="match status" value="1"/>
</dbReference>
<feature type="compositionally biased region" description="Acidic residues" evidence="6">
    <location>
        <begin position="398"/>
        <end position="409"/>
    </location>
</feature>
<evidence type="ECO:0000256" key="2">
    <source>
        <dbReference type="ARBA" id="ARBA00022737"/>
    </source>
</evidence>
<dbReference type="CDD" id="cd10747">
    <property type="entry name" value="DnaJ_C"/>
    <property type="match status" value="1"/>
</dbReference>
<dbReference type="OrthoDB" id="550424at2759"/>
<dbReference type="CDD" id="cd10719">
    <property type="entry name" value="DnaJ_zf"/>
    <property type="match status" value="1"/>
</dbReference>
<feature type="domain" description="J" evidence="7">
    <location>
        <begin position="5"/>
        <end position="70"/>
    </location>
</feature>